<proteinExistence type="inferred from homology"/>
<dbReference type="EMBL" id="JAGTJS010000008">
    <property type="protein sequence ID" value="KAH7259980.1"/>
    <property type="molecule type" value="Genomic_DNA"/>
</dbReference>
<dbReference type="Gene3D" id="3.90.70.10">
    <property type="entry name" value="Cysteine proteinases"/>
    <property type="match status" value="1"/>
</dbReference>
<feature type="region of interest" description="Disordered" evidence="7">
    <location>
        <begin position="635"/>
        <end position="841"/>
    </location>
</feature>
<accession>A0A9P9KK07</accession>
<dbReference type="SUPFAM" id="SSF54001">
    <property type="entry name" value="Cysteine proteinases"/>
    <property type="match status" value="1"/>
</dbReference>
<evidence type="ECO:0000256" key="5">
    <source>
        <dbReference type="PIRSR" id="PIRSR622684-1"/>
    </source>
</evidence>
<feature type="active site" evidence="5 6">
    <location>
        <position position="382"/>
    </location>
</feature>
<dbReference type="InterPro" id="IPR000169">
    <property type="entry name" value="Pept_cys_AS"/>
</dbReference>
<keyword evidence="2 6" id="KW-0645">Protease</keyword>
<evidence type="ECO:0000256" key="3">
    <source>
        <dbReference type="ARBA" id="ARBA00022801"/>
    </source>
</evidence>
<feature type="active site" evidence="5 6">
    <location>
        <position position="177"/>
    </location>
</feature>
<sequence length="931" mass="105646">MSSSSSSSSRSSSPNRSFAEIAAGADLGDRSKVTPQHVIDKFWGKFTTKNPGKATTVIPSNTYIQAAAKRGNRVTASTTDASYEEAAATCRAKVEKIVKECRRINKKYRDPHFDIEADLKFGQNDCLQSLSNVEDYTPGLDMQPQSVKRVGDIFDKPCFYIDGPTTSDIRQGRNGDCWLMAALCTLSNKPGLIERLCVAHDQAVGVYGFVFYRDGEWISEIVDDYLYLTKPDYDESYLDRVLFDNVERLDPEEAYRRIYQSNSGSLYFAQCQHPQETWLPLLEKCYAKAHGDYAAIEGGYGGEGIEDLTGGVSSELFANDILDKDYFWNEELLKVNKEFLFSCWTGVWGTGWGDRKGIIELHAYSIQKAVEIDGKRLLKLKNPWGKGEWNGPWSDGSKEWTPEWLTKLDHRFGDDGDFWISYEDLLRKYQSFDRTRLFTPEWRVTQVWTTLSVPWALDYHDTHFSFTITKPGPIVIVLAQLDDRYFRGLEGQYRFELTFRVHKAGKSDYVVRSQTPYRMTRSTNVELELEAGDYEVRVKINATRNESVFPIEKVIKQNAKSRREKLLRIGLTYDLGHCKGRFVETLEEKAARKAHEAELKKKKKDRIRKKLLKDREAAHYLATKEWAWTEHRRLKKREKAKLKKAEKKLKKEARKAEKAAARAEKAALEAQAAAEAAEKEAAEKKEKGEKEAKSTEKTEKVEATPSSEEKKVESKEEESKPQEPLTPESTADDDVEEKDEKKTEGDEETKEEEQKEENEEEAEEGDDEKDKAEESESESEEESDTDDGAASTVGSLRDLSEREIQIAIDAYTGDIPSDSESSDSSSDSDTNEGDDAEKDPWNAVVVAGIRIFHKSLGDDDEDGSSLNLKVIRPIPFGKDNDKVDVENKGKSTKCNTKVLDVDDSAKDATLIGDKKEKIRFIKGEGRRTFTL</sequence>
<dbReference type="PROSITE" id="PS00139">
    <property type="entry name" value="THIOL_PROTEASE_CYS"/>
    <property type="match status" value="1"/>
</dbReference>
<keyword evidence="4 6" id="KW-0788">Thiol protease</keyword>
<dbReference type="Pfam" id="PF00648">
    <property type="entry name" value="Peptidase_C2"/>
    <property type="match status" value="1"/>
</dbReference>
<protein>
    <recommendedName>
        <fullName evidence="8">Calpain catalytic domain-containing protein</fullName>
    </recommendedName>
</protein>
<feature type="compositionally biased region" description="Basic and acidic residues" evidence="7">
    <location>
        <begin position="676"/>
        <end position="721"/>
    </location>
</feature>
<comment type="similarity">
    <text evidence="1">Belongs to the peptidase C2 family.</text>
</comment>
<keyword evidence="3 6" id="KW-0378">Hydrolase</keyword>
<organism evidence="9 10">
    <name type="scientific">Fusarium solani</name>
    <name type="common">Filamentous fungus</name>
    <dbReference type="NCBI Taxonomy" id="169388"/>
    <lineage>
        <taxon>Eukaryota</taxon>
        <taxon>Fungi</taxon>
        <taxon>Dikarya</taxon>
        <taxon>Ascomycota</taxon>
        <taxon>Pezizomycotina</taxon>
        <taxon>Sordariomycetes</taxon>
        <taxon>Hypocreomycetidae</taxon>
        <taxon>Hypocreales</taxon>
        <taxon>Nectriaceae</taxon>
        <taxon>Fusarium</taxon>
        <taxon>Fusarium solani species complex</taxon>
    </lineage>
</organism>
<feature type="compositionally biased region" description="Basic and acidic residues" evidence="7">
    <location>
        <begin position="654"/>
        <end position="667"/>
    </location>
</feature>
<dbReference type="InterPro" id="IPR022684">
    <property type="entry name" value="Calpain_cysteine_protease"/>
</dbReference>
<dbReference type="PRINTS" id="PR00704">
    <property type="entry name" value="CALPAIN"/>
</dbReference>
<dbReference type="PANTHER" id="PTHR10183:SF379">
    <property type="entry name" value="CALPAIN-5"/>
    <property type="match status" value="1"/>
</dbReference>
<dbReference type="Proteomes" id="UP000736672">
    <property type="component" value="Unassembled WGS sequence"/>
</dbReference>
<dbReference type="FunFam" id="3.90.70.10:FF:000072">
    <property type="entry name" value="Cysteine proteinase"/>
    <property type="match status" value="1"/>
</dbReference>
<comment type="caution">
    <text evidence="9">The sequence shown here is derived from an EMBL/GenBank/DDBJ whole genome shotgun (WGS) entry which is preliminary data.</text>
</comment>
<feature type="active site" evidence="5 6">
    <location>
        <position position="362"/>
    </location>
</feature>
<dbReference type="OrthoDB" id="424753at2759"/>
<keyword evidence="10" id="KW-1185">Reference proteome</keyword>
<feature type="compositionally biased region" description="Low complexity" evidence="7">
    <location>
        <begin position="818"/>
        <end position="828"/>
    </location>
</feature>
<dbReference type="GO" id="GO:0004198">
    <property type="term" value="F:calcium-dependent cysteine-type endopeptidase activity"/>
    <property type="evidence" value="ECO:0007669"/>
    <property type="project" value="InterPro"/>
</dbReference>
<feature type="compositionally biased region" description="Acidic residues" evidence="7">
    <location>
        <begin position="775"/>
        <end position="787"/>
    </location>
</feature>
<evidence type="ECO:0000256" key="7">
    <source>
        <dbReference type="SAM" id="MobiDB-lite"/>
    </source>
</evidence>
<feature type="compositionally biased region" description="Acidic residues" evidence="7">
    <location>
        <begin position="745"/>
        <end position="767"/>
    </location>
</feature>
<evidence type="ECO:0000313" key="9">
    <source>
        <dbReference type="EMBL" id="KAH7259980.1"/>
    </source>
</evidence>
<name>A0A9P9KK07_FUSSL</name>
<evidence type="ECO:0000256" key="6">
    <source>
        <dbReference type="PROSITE-ProRule" id="PRU00239"/>
    </source>
</evidence>
<dbReference type="SMART" id="SM00230">
    <property type="entry name" value="CysPc"/>
    <property type="match status" value="1"/>
</dbReference>
<feature type="domain" description="Calpain catalytic" evidence="8">
    <location>
        <begin position="148"/>
        <end position="438"/>
    </location>
</feature>
<evidence type="ECO:0000313" key="10">
    <source>
        <dbReference type="Proteomes" id="UP000736672"/>
    </source>
</evidence>
<dbReference type="GO" id="GO:0006508">
    <property type="term" value="P:proteolysis"/>
    <property type="evidence" value="ECO:0007669"/>
    <property type="project" value="UniProtKB-KW"/>
</dbReference>
<evidence type="ECO:0000259" key="8">
    <source>
        <dbReference type="PROSITE" id="PS50203"/>
    </source>
</evidence>
<dbReference type="AlphaFoldDB" id="A0A9P9KK07"/>
<evidence type="ECO:0000256" key="1">
    <source>
        <dbReference type="ARBA" id="ARBA00007623"/>
    </source>
</evidence>
<feature type="compositionally biased region" description="Basic residues" evidence="7">
    <location>
        <begin position="635"/>
        <end position="653"/>
    </location>
</feature>
<dbReference type="InterPro" id="IPR001300">
    <property type="entry name" value="Peptidase_C2_calpain_cat"/>
</dbReference>
<dbReference type="PROSITE" id="PS50203">
    <property type="entry name" value="CALPAIN_CAT"/>
    <property type="match status" value="1"/>
</dbReference>
<dbReference type="PANTHER" id="PTHR10183">
    <property type="entry name" value="CALPAIN"/>
    <property type="match status" value="1"/>
</dbReference>
<dbReference type="InterPro" id="IPR038765">
    <property type="entry name" value="Papain-like_cys_pep_sf"/>
</dbReference>
<evidence type="ECO:0000256" key="2">
    <source>
        <dbReference type="ARBA" id="ARBA00022670"/>
    </source>
</evidence>
<evidence type="ECO:0000256" key="4">
    <source>
        <dbReference type="ARBA" id="ARBA00022807"/>
    </source>
</evidence>
<reference evidence="9" key="1">
    <citation type="journal article" date="2021" name="Nat. Commun.">
        <title>Genetic determinants of endophytism in the Arabidopsis root mycobiome.</title>
        <authorList>
            <person name="Mesny F."/>
            <person name="Miyauchi S."/>
            <person name="Thiergart T."/>
            <person name="Pickel B."/>
            <person name="Atanasova L."/>
            <person name="Karlsson M."/>
            <person name="Huettel B."/>
            <person name="Barry K.W."/>
            <person name="Haridas S."/>
            <person name="Chen C."/>
            <person name="Bauer D."/>
            <person name="Andreopoulos W."/>
            <person name="Pangilinan J."/>
            <person name="LaButti K."/>
            <person name="Riley R."/>
            <person name="Lipzen A."/>
            <person name="Clum A."/>
            <person name="Drula E."/>
            <person name="Henrissat B."/>
            <person name="Kohler A."/>
            <person name="Grigoriev I.V."/>
            <person name="Martin F.M."/>
            <person name="Hacquard S."/>
        </authorList>
    </citation>
    <scope>NUCLEOTIDE SEQUENCE</scope>
    <source>
        <strain evidence="9">FSSC 5 MPI-SDFR-AT-0091</strain>
    </source>
</reference>
<gene>
    <name evidence="9" type="ORF">B0J15DRAFT_274540</name>
</gene>